<dbReference type="GO" id="GO:0007165">
    <property type="term" value="P:signal transduction"/>
    <property type="evidence" value="ECO:0007669"/>
    <property type="project" value="InterPro"/>
</dbReference>
<evidence type="ECO:0000259" key="2">
    <source>
        <dbReference type="PROSITE" id="PS50238"/>
    </source>
</evidence>
<dbReference type="InterPro" id="IPR000198">
    <property type="entry name" value="RhoGAP_dom"/>
</dbReference>
<dbReference type="SUPFAM" id="SSF48350">
    <property type="entry name" value="GTPase activation domain, GAP"/>
    <property type="match status" value="1"/>
</dbReference>
<gene>
    <name evidence="3" type="ORF">LY90DRAFT_666514</name>
</gene>
<evidence type="ECO:0000313" key="3">
    <source>
        <dbReference type="EMBL" id="ORY73759.1"/>
    </source>
</evidence>
<proteinExistence type="predicted"/>
<dbReference type="OrthoDB" id="2156189at2759"/>
<sequence length="952" mass="110500">MDNKDEISLLINNFPYPPTSFPKICNHEKCIDNPIHEPDLFENTISDYFSKISNELNEKDITRKEININSMKSAIAHTPYSAYTSSTSLSPYSFTPVYEIKSFNRENLILSKISCNNPPNILISNSKDITNNIPEKMNDTENNKLENRNSIISINNDITKNEIPNIVYPLNKVNLYRSNPSIIDLNKSHRLSLGKIKFSKSKSLNNIKGHSFYDKNEQETSFIRELSNDFKKMLTNYGILKEEINFRSNSTCGSINNINLNNTLQKENSRISFNKFKGDKKQNTGSKKEKSKRNSSNIKKEKSSLNNINEAVHSENFHNNKLTNGEIDIENKQDISFKLQNDLNSEKKILIVNSDNKITDRDSSNNEKDEINKNIEFFDELKEKSNISSFKLDESQIEKDIDSSQKSILTNKNTSITYLAPIASISLDQKQSPIDDLETPTELKQEILNKKIDDNKEYIKQISTHRLEKYRLNNGFVKDRIKKFKSNDEILNKPIEFNNNNNNNNSNSNIELRKKSLKSLEDFKNNTEIPVSSTQSSIYDKLKNSDNNGDLSIFEKFSSNDDIIKEKITVLNMTGHFKIDSSQSSYSRIEDGINKENDLIDNMENLRQGILGILPMDKKEKLYKFLINLDNDSINMYQQQLHDEYYQQKQKQLNNAEIKYVKINKYNLDFGCSKKKIPIEEEVTDIIFIESKGQNIKYSFEYINKDQMLDLNISSNSGILPNLVPQKIIFTLNCKATINRSIVIPLLIDDIYHFIILRVKSQNSCFGVNIKNCQMEVDSIFKSNQYNIPKVLKIYRELLNKANAFSKGLYVFESQPNINEIKNIKKQIVNNEPVTSKDISSIGYLFKNWFNELPRKLLYQINQEEILENPNFDMIFDKITGLERVVFSWLIDYFIEIQKSLPNEQEIYNIVKLFVPSLYNVESDNNTNKYDTIINNIELFINNSIMKRKQKL</sequence>
<evidence type="ECO:0000313" key="4">
    <source>
        <dbReference type="Proteomes" id="UP000193920"/>
    </source>
</evidence>
<keyword evidence="4" id="KW-1185">Reference proteome</keyword>
<comment type="caution">
    <text evidence="3">The sequence shown here is derived from an EMBL/GenBank/DDBJ whole genome shotgun (WGS) entry which is preliminary data.</text>
</comment>
<feature type="region of interest" description="Disordered" evidence="1">
    <location>
        <begin position="271"/>
        <end position="308"/>
    </location>
</feature>
<evidence type="ECO:0000256" key="1">
    <source>
        <dbReference type="SAM" id="MobiDB-lite"/>
    </source>
</evidence>
<dbReference type="PROSITE" id="PS50238">
    <property type="entry name" value="RHOGAP"/>
    <property type="match status" value="1"/>
</dbReference>
<protein>
    <recommendedName>
        <fullName evidence="2">Rho-GAP domain-containing protein</fullName>
    </recommendedName>
</protein>
<accession>A0A1Y2EQD2</accession>
<feature type="compositionally biased region" description="Basic and acidic residues" evidence="1">
    <location>
        <begin position="276"/>
        <end position="288"/>
    </location>
</feature>
<dbReference type="Proteomes" id="UP000193920">
    <property type="component" value="Unassembled WGS sequence"/>
</dbReference>
<dbReference type="STRING" id="1754190.A0A1Y2EQD2"/>
<name>A0A1Y2EQD2_9FUNG</name>
<organism evidence="3 4">
    <name type="scientific">Neocallimastix californiae</name>
    <dbReference type="NCBI Taxonomy" id="1754190"/>
    <lineage>
        <taxon>Eukaryota</taxon>
        <taxon>Fungi</taxon>
        <taxon>Fungi incertae sedis</taxon>
        <taxon>Chytridiomycota</taxon>
        <taxon>Chytridiomycota incertae sedis</taxon>
        <taxon>Neocallimastigomycetes</taxon>
        <taxon>Neocallimastigales</taxon>
        <taxon>Neocallimastigaceae</taxon>
        <taxon>Neocallimastix</taxon>
    </lineage>
</organism>
<reference evidence="3 4" key="1">
    <citation type="submission" date="2016-08" db="EMBL/GenBank/DDBJ databases">
        <title>A Parts List for Fungal Cellulosomes Revealed by Comparative Genomics.</title>
        <authorList>
            <consortium name="DOE Joint Genome Institute"/>
            <person name="Haitjema C.H."/>
            <person name="Gilmore S.P."/>
            <person name="Henske J.K."/>
            <person name="Solomon K.V."/>
            <person name="De Groot R."/>
            <person name="Kuo A."/>
            <person name="Mondo S.J."/>
            <person name="Salamov A.A."/>
            <person name="Labutti K."/>
            <person name="Zhao Z."/>
            <person name="Chiniquy J."/>
            <person name="Barry K."/>
            <person name="Brewer H.M."/>
            <person name="Purvine S.O."/>
            <person name="Wright A.T."/>
            <person name="Boxma B."/>
            <person name="Van Alen T."/>
            <person name="Hackstein J.H."/>
            <person name="Baker S.E."/>
            <person name="Grigoriev I.V."/>
            <person name="O'Malley M.A."/>
        </authorList>
    </citation>
    <scope>NUCLEOTIDE SEQUENCE [LARGE SCALE GENOMIC DNA]</scope>
    <source>
        <strain evidence="3 4">G1</strain>
    </source>
</reference>
<dbReference type="InterPro" id="IPR008936">
    <property type="entry name" value="Rho_GTPase_activation_prot"/>
</dbReference>
<dbReference type="EMBL" id="MCOG01000032">
    <property type="protein sequence ID" value="ORY73759.1"/>
    <property type="molecule type" value="Genomic_DNA"/>
</dbReference>
<dbReference type="AlphaFoldDB" id="A0A1Y2EQD2"/>
<feature type="domain" description="Rho-GAP" evidence="2">
    <location>
        <begin position="775"/>
        <end position="952"/>
    </location>
</feature>
<dbReference type="Gene3D" id="1.10.555.10">
    <property type="entry name" value="Rho GTPase activation protein"/>
    <property type="match status" value="1"/>
</dbReference>